<evidence type="ECO:0000256" key="1">
    <source>
        <dbReference type="ARBA" id="ARBA00005384"/>
    </source>
</evidence>
<dbReference type="PANTHER" id="PTHR46577">
    <property type="entry name" value="HTH-TYPE TRANSCRIPTIONAL REGULATORY PROTEIN GABR"/>
    <property type="match status" value="1"/>
</dbReference>
<dbReference type="CDD" id="cd00609">
    <property type="entry name" value="AAT_like"/>
    <property type="match status" value="1"/>
</dbReference>
<evidence type="ECO:0000256" key="4">
    <source>
        <dbReference type="ARBA" id="ARBA00023125"/>
    </source>
</evidence>
<dbReference type="SUPFAM" id="SSF53383">
    <property type="entry name" value="PLP-dependent transferases"/>
    <property type="match status" value="1"/>
</dbReference>
<reference evidence="7" key="1">
    <citation type="submission" date="2020-09" db="EMBL/GenBank/DDBJ databases">
        <title>A novel bacterium of genus Mangrovicoccus, isolated from South China Sea.</title>
        <authorList>
            <person name="Huang H."/>
            <person name="Mo K."/>
            <person name="Hu Y."/>
        </authorList>
    </citation>
    <scope>NUCLEOTIDE SEQUENCE</scope>
    <source>
        <strain evidence="7">HB182678</strain>
    </source>
</reference>
<sequence>MTDWSPAPAPPGRPRYLAIADALETDIRDGRLRPGDRLPPQRQLAARLGIDFTTVSRAYAEAQARGLTEARVGRGTFVSAPAAPEARPDAARAAETDLSMNMPPEPADPELLGRMQAGLGYVAANLVPLLRYQSPVGSEKDRVAASSWLSLRGMVPRLDRIAVTPGAHATITAILTLLARPGDRILCEAVTYPGLRNIAGRLGIGLVGLEMDGDGVLPDALDRAIRQEGPRALYLNPTLQNPTTITVPVTRRLELGEVLNRHGLPLIEDDAYGFIPPKAPAPLAVTAPDLTWHIGGLAKCIGAGLRLAYTVAPSGREAHALAQALRATAVMPPPLSMALATQWIEDGTADGIRRFIRAESAARQRLAAEMLEGQDFAGAEHAFNLWLSLPEGITRADIVARMAGRPLGLMPADAFTVAGPVPERLRVCLGGAVTRDALREQLFFLANVMSPNAFMG</sequence>
<keyword evidence="5" id="KW-0804">Transcription</keyword>
<dbReference type="GO" id="GO:0030170">
    <property type="term" value="F:pyridoxal phosphate binding"/>
    <property type="evidence" value="ECO:0007669"/>
    <property type="project" value="InterPro"/>
</dbReference>
<dbReference type="SMART" id="SM00345">
    <property type="entry name" value="HTH_GNTR"/>
    <property type="match status" value="1"/>
</dbReference>
<dbReference type="GO" id="GO:0008483">
    <property type="term" value="F:transaminase activity"/>
    <property type="evidence" value="ECO:0007669"/>
    <property type="project" value="UniProtKB-KW"/>
</dbReference>
<dbReference type="CDD" id="cd07377">
    <property type="entry name" value="WHTH_GntR"/>
    <property type="match status" value="1"/>
</dbReference>
<dbReference type="InterPro" id="IPR051446">
    <property type="entry name" value="HTH_trans_reg/aminotransferase"/>
</dbReference>
<evidence type="ECO:0000256" key="5">
    <source>
        <dbReference type="ARBA" id="ARBA00023163"/>
    </source>
</evidence>
<dbReference type="PANTHER" id="PTHR46577:SF1">
    <property type="entry name" value="HTH-TYPE TRANSCRIPTIONAL REGULATORY PROTEIN GABR"/>
    <property type="match status" value="1"/>
</dbReference>
<dbReference type="RefSeq" id="WP_193185875.1">
    <property type="nucleotide sequence ID" value="NZ_JACVXA010000076.1"/>
</dbReference>
<keyword evidence="8" id="KW-1185">Reference proteome</keyword>
<keyword evidence="4" id="KW-0238">DNA-binding</keyword>
<dbReference type="Gene3D" id="3.40.640.10">
    <property type="entry name" value="Type I PLP-dependent aspartate aminotransferase-like (Major domain)"/>
    <property type="match status" value="1"/>
</dbReference>
<keyword evidence="7" id="KW-0808">Transferase</keyword>
<dbReference type="Pfam" id="PF00155">
    <property type="entry name" value="Aminotran_1_2"/>
    <property type="match status" value="1"/>
</dbReference>
<evidence type="ECO:0000256" key="2">
    <source>
        <dbReference type="ARBA" id="ARBA00022898"/>
    </source>
</evidence>
<dbReference type="InterPro" id="IPR004839">
    <property type="entry name" value="Aminotransferase_I/II_large"/>
</dbReference>
<accession>A0A8J7CX55</accession>
<dbReference type="Pfam" id="PF00392">
    <property type="entry name" value="GntR"/>
    <property type="match status" value="1"/>
</dbReference>
<dbReference type="InterPro" id="IPR000524">
    <property type="entry name" value="Tscrpt_reg_HTH_GntR"/>
</dbReference>
<evidence type="ECO:0000313" key="8">
    <source>
        <dbReference type="Proteomes" id="UP000609121"/>
    </source>
</evidence>
<gene>
    <name evidence="7" type="ORF">ICN82_18420</name>
</gene>
<keyword evidence="7" id="KW-0032">Aminotransferase</keyword>
<keyword evidence="2" id="KW-0663">Pyridoxal phosphate</keyword>
<proteinExistence type="inferred from homology"/>
<dbReference type="AlphaFoldDB" id="A0A8J7CX55"/>
<dbReference type="Proteomes" id="UP000609121">
    <property type="component" value="Unassembled WGS sequence"/>
</dbReference>
<dbReference type="GO" id="GO:0003700">
    <property type="term" value="F:DNA-binding transcription factor activity"/>
    <property type="evidence" value="ECO:0007669"/>
    <property type="project" value="InterPro"/>
</dbReference>
<evidence type="ECO:0000259" key="6">
    <source>
        <dbReference type="PROSITE" id="PS50949"/>
    </source>
</evidence>
<protein>
    <submittedName>
        <fullName evidence="7">PLP-dependent aminotransferase family protein</fullName>
    </submittedName>
</protein>
<dbReference type="Gene3D" id="1.10.10.10">
    <property type="entry name" value="Winged helix-like DNA-binding domain superfamily/Winged helix DNA-binding domain"/>
    <property type="match status" value="1"/>
</dbReference>
<keyword evidence="3" id="KW-0805">Transcription regulation</keyword>
<name>A0A8J7CX55_9RHOB</name>
<evidence type="ECO:0000313" key="7">
    <source>
        <dbReference type="EMBL" id="MBE3640184.1"/>
    </source>
</evidence>
<dbReference type="InterPro" id="IPR036390">
    <property type="entry name" value="WH_DNA-bd_sf"/>
</dbReference>
<dbReference type="GO" id="GO:0003677">
    <property type="term" value="F:DNA binding"/>
    <property type="evidence" value="ECO:0007669"/>
    <property type="project" value="UniProtKB-KW"/>
</dbReference>
<dbReference type="InterPro" id="IPR015421">
    <property type="entry name" value="PyrdxlP-dep_Trfase_major"/>
</dbReference>
<organism evidence="7 8">
    <name type="scientific">Mangrovicoccus algicola</name>
    <dbReference type="NCBI Taxonomy" id="2771008"/>
    <lineage>
        <taxon>Bacteria</taxon>
        <taxon>Pseudomonadati</taxon>
        <taxon>Pseudomonadota</taxon>
        <taxon>Alphaproteobacteria</taxon>
        <taxon>Rhodobacterales</taxon>
        <taxon>Paracoccaceae</taxon>
        <taxon>Mangrovicoccus</taxon>
    </lineage>
</organism>
<dbReference type="SUPFAM" id="SSF46785">
    <property type="entry name" value="Winged helix' DNA-binding domain"/>
    <property type="match status" value="1"/>
</dbReference>
<dbReference type="PROSITE" id="PS50949">
    <property type="entry name" value="HTH_GNTR"/>
    <property type="match status" value="1"/>
</dbReference>
<comment type="similarity">
    <text evidence="1">In the C-terminal section; belongs to the class-I pyridoxal-phosphate-dependent aminotransferase family.</text>
</comment>
<evidence type="ECO:0000256" key="3">
    <source>
        <dbReference type="ARBA" id="ARBA00023015"/>
    </source>
</evidence>
<dbReference type="InterPro" id="IPR036388">
    <property type="entry name" value="WH-like_DNA-bd_sf"/>
</dbReference>
<dbReference type="InterPro" id="IPR015424">
    <property type="entry name" value="PyrdxlP-dep_Trfase"/>
</dbReference>
<comment type="caution">
    <text evidence="7">The sequence shown here is derived from an EMBL/GenBank/DDBJ whole genome shotgun (WGS) entry which is preliminary data.</text>
</comment>
<dbReference type="EMBL" id="JACVXA010000076">
    <property type="protein sequence ID" value="MBE3640184.1"/>
    <property type="molecule type" value="Genomic_DNA"/>
</dbReference>
<feature type="domain" description="HTH gntR-type" evidence="6">
    <location>
        <begin position="13"/>
        <end position="81"/>
    </location>
</feature>